<keyword evidence="1 2" id="KW-0238">DNA-binding</keyword>
<dbReference type="InterPro" id="IPR050109">
    <property type="entry name" value="HTH-type_TetR-like_transc_reg"/>
</dbReference>
<dbReference type="Gene3D" id="1.10.357.10">
    <property type="entry name" value="Tetracycline Repressor, domain 2"/>
    <property type="match status" value="1"/>
</dbReference>
<feature type="DNA-binding region" description="H-T-H motif" evidence="2">
    <location>
        <begin position="59"/>
        <end position="78"/>
    </location>
</feature>
<dbReference type="PROSITE" id="PS50977">
    <property type="entry name" value="HTH_TETR_2"/>
    <property type="match status" value="1"/>
</dbReference>
<dbReference type="PANTHER" id="PTHR30055">
    <property type="entry name" value="HTH-TYPE TRANSCRIPTIONAL REGULATOR RUTR"/>
    <property type="match status" value="1"/>
</dbReference>
<dbReference type="InterPro" id="IPR009057">
    <property type="entry name" value="Homeodomain-like_sf"/>
</dbReference>
<feature type="region of interest" description="Disordered" evidence="3">
    <location>
        <begin position="1"/>
        <end position="36"/>
    </location>
</feature>
<evidence type="ECO:0000313" key="5">
    <source>
        <dbReference type="EMBL" id="NBE54950.1"/>
    </source>
</evidence>
<evidence type="ECO:0000259" key="4">
    <source>
        <dbReference type="PROSITE" id="PS50977"/>
    </source>
</evidence>
<dbReference type="SUPFAM" id="SSF48498">
    <property type="entry name" value="Tetracyclin repressor-like, C-terminal domain"/>
    <property type="match status" value="1"/>
</dbReference>
<sequence>MPKKTAGAAAKPTSKSGAKPAEDGAVAARPRRERRSVRREAALTAAFRIAEQEGAAGLSMRRVAQELSVDVTALYRVFRDKDELLLALCERVIESELAELGDVPDDEPWQDTLRRIAATIWESQLRFPAITVLTFARITGGPAERRMVELLVDAFARSGLPRDRVVLFYRAFVDSVLGLCAHSAVLGSLDPEVREKDDTTWSRVYAHLPETDHPATRAHIAELTAVTQKSIYDTAVEALLTATERAAAGEGAGGAG</sequence>
<name>A0A964UV56_9ACTN</name>
<evidence type="ECO:0000313" key="6">
    <source>
        <dbReference type="Proteomes" id="UP000598297"/>
    </source>
</evidence>
<dbReference type="GO" id="GO:0003700">
    <property type="term" value="F:DNA-binding transcription factor activity"/>
    <property type="evidence" value="ECO:0007669"/>
    <property type="project" value="TreeGrafter"/>
</dbReference>
<dbReference type="GO" id="GO:0000976">
    <property type="term" value="F:transcription cis-regulatory region binding"/>
    <property type="evidence" value="ECO:0007669"/>
    <property type="project" value="TreeGrafter"/>
</dbReference>
<accession>A0A964UV56</accession>
<dbReference type="PANTHER" id="PTHR30055:SF207">
    <property type="entry name" value="HTH-TYPE TRANSCRIPTIONAL REPRESSOR FATR"/>
    <property type="match status" value="1"/>
</dbReference>
<gene>
    <name evidence="5" type="ORF">GUY60_26695</name>
</gene>
<dbReference type="AlphaFoldDB" id="A0A964UV56"/>
<reference evidence="5" key="1">
    <citation type="submission" date="2020-01" db="EMBL/GenBank/DDBJ databases">
        <title>Whole-genome analyses of novel actinobacteria.</title>
        <authorList>
            <person name="Sahin N."/>
        </authorList>
    </citation>
    <scope>NUCLEOTIDE SEQUENCE</scope>
    <source>
        <strain evidence="5">YC537</strain>
    </source>
</reference>
<feature type="compositionally biased region" description="Low complexity" evidence="3">
    <location>
        <begin position="1"/>
        <end position="19"/>
    </location>
</feature>
<dbReference type="Pfam" id="PF00440">
    <property type="entry name" value="TetR_N"/>
    <property type="match status" value="1"/>
</dbReference>
<evidence type="ECO:0000256" key="3">
    <source>
        <dbReference type="SAM" id="MobiDB-lite"/>
    </source>
</evidence>
<proteinExistence type="predicted"/>
<dbReference type="Proteomes" id="UP000598297">
    <property type="component" value="Unassembled WGS sequence"/>
</dbReference>
<evidence type="ECO:0000256" key="2">
    <source>
        <dbReference type="PROSITE-ProRule" id="PRU00335"/>
    </source>
</evidence>
<organism evidence="5 6">
    <name type="scientific">Streptomyces boluensis</name>
    <dbReference type="NCBI Taxonomy" id="1775135"/>
    <lineage>
        <taxon>Bacteria</taxon>
        <taxon>Bacillati</taxon>
        <taxon>Actinomycetota</taxon>
        <taxon>Actinomycetes</taxon>
        <taxon>Kitasatosporales</taxon>
        <taxon>Streptomycetaceae</taxon>
        <taxon>Streptomyces</taxon>
    </lineage>
</organism>
<dbReference type="SUPFAM" id="SSF46689">
    <property type="entry name" value="Homeodomain-like"/>
    <property type="match status" value="1"/>
</dbReference>
<dbReference type="InterPro" id="IPR036271">
    <property type="entry name" value="Tet_transcr_reg_TetR-rel_C_sf"/>
</dbReference>
<dbReference type="InterPro" id="IPR001647">
    <property type="entry name" value="HTH_TetR"/>
</dbReference>
<keyword evidence="6" id="KW-1185">Reference proteome</keyword>
<protein>
    <submittedName>
        <fullName evidence="5">TetR family transcriptional regulator</fullName>
    </submittedName>
</protein>
<feature type="domain" description="HTH tetR-type" evidence="4">
    <location>
        <begin position="36"/>
        <end position="96"/>
    </location>
</feature>
<dbReference type="Gene3D" id="1.10.10.60">
    <property type="entry name" value="Homeodomain-like"/>
    <property type="match status" value="1"/>
</dbReference>
<dbReference type="RefSeq" id="WP_161702256.1">
    <property type="nucleotide sequence ID" value="NZ_JAAAHS010000266.1"/>
</dbReference>
<dbReference type="EMBL" id="JAAAHS010000266">
    <property type="protein sequence ID" value="NBE54950.1"/>
    <property type="molecule type" value="Genomic_DNA"/>
</dbReference>
<comment type="caution">
    <text evidence="5">The sequence shown here is derived from an EMBL/GenBank/DDBJ whole genome shotgun (WGS) entry which is preliminary data.</text>
</comment>
<evidence type="ECO:0000256" key="1">
    <source>
        <dbReference type="ARBA" id="ARBA00023125"/>
    </source>
</evidence>
<dbReference type="OrthoDB" id="3519192at2"/>